<dbReference type="AlphaFoldDB" id="A0A2U3LMY1"/>
<keyword evidence="2" id="KW-0645">Protease</keyword>
<dbReference type="InterPro" id="IPR036366">
    <property type="entry name" value="PGBDSf"/>
</dbReference>
<name>A0A2U3LMY1_9FIRM</name>
<dbReference type="OrthoDB" id="9808890at2"/>
<feature type="chain" id="PRO_5015651181" evidence="5">
    <location>
        <begin position="26"/>
        <end position="226"/>
    </location>
</feature>
<dbReference type="PANTHER" id="PTHR47053:SF1">
    <property type="entry name" value="MUREIN DD-ENDOPEPTIDASE MEPH-RELATED"/>
    <property type="match status" value="1"/>
</dbReference>
<evidence type="ECO:0000313" key="7">
    <source>
        <dbReference type="EMBL" id="SPF53196.1"/>
    </source>
</evidence>
<protein>
    <submittedName>
        <fullName evidence="7">Cell wall-associated hydrolase, invasion-associated protein</fullName>
    </submittedName>
</protein>
<keyword evidence="4" id="KW-0788">Thiol protease</keyword>
<evidence type="ECO:0000256" key="3">
    <source>
        <dbReference type="ARBA" id="ARBA00022801"/>
    </source>
</evidence>
<evidence type="ECO:0000256" key="5">
    <source>
        <dbReference type="SAM" id="SignalP"/>
    </source>
</evidence>
<reference evidence="8" key="1">
    <citation type="submission" date="2018-02" db="EMBL/GenBank/DDBJ databases">
        <authorList>
            <person name="Hausmann B."/>
        </authorList>
    </citation>
    <scope>NUCLEOTIDE SEQUENCE [LARGE SCALE GENOMIC DNA]</scope>
    <source>
        <strain evidence="8">Peat soil MAG SbF1</strain>
    </source>
</reference>
<dbReference type="InterPro" id="IPR002477">
    <property type="entry name" value="Peptidoglycan-bd-like"/>
</dbReference>
<gene>
    <name evidence="7" type="ORF">SBF1_6430006</name>
</gene>
<accession>A0A2U3LMY1</accession>
<keyword evidence="5" id="KW-0732">Signal</keyword>
<keyword evidence="3 7" id="KW-0378">Hydrolase</keyword>
<evidence type="ECO:0000256" key="4">
    <source>
        <dbReference type="ARBA" id="ARBA00022807"/>
    </source>
</evidence>
<feature type="domain" description="NlpC/P60" evidence="6">
    <location>
        <begin position="104"/>
        <end position="226"/>
    </location>
</feature>
<organism evidence="7 8">
    <name type="scientific">Candidatus Desulfosporosinus infrequens</name>
    <dbReference type="NCBI Taxonomy" id="2043169"/>
    <lineage>
        <taxon>Bacteria</taxon>
        <taxon>Bacillati</taxon>
        <taxon>Bacillota</taxon>
        <taxon>Clostridia</taxon>
        <taxon>Eubacteriales</taxon>
        <taxon>Desulfitobacteriaceae</taxon>
        <taxon>Desulfosporosinus</taxon>
    </lineage>
</organism>
<dbReference type="Gene3D" id="3.90.1720.10">
    <property type="entry name" value="endopeptidase domain like (from Nostoc punctiforme)"/>
    <property type="match status" value="1"/>
</dbReference>
<dbReference type="SUPFAM" id="SSF47090">
    <property type="entry name" value="PGBD-like"/>
    <property type="match status" value="1"/>
</dbReference>
<dbReference type="Proteomes" id="UP000238916">
    <property type="component" value="Unassembled WGS sequence"/>
</dbReference>
<evidence type="ECO:0000313" key="8">
    <source>
        <dbReference type="Proteomes" id="UP000238916"/>
    </source>
</evidence>
<dbReference type="Pfam" id="PF00877">
    <property type="entry name" value="NLPC_P60"/>
    <property type="match status" value="1"/>
</dbReference>
<evidence type="ECO:0000256" key="2">
    <source>
        <dbReference type="ARBA" id="ARBA00022670"/>
    </source>
</evidence>
<evidence type="ECO:0000259" key="6">
    <source>
        <dbReference type="PROSITE" id="PS51935"/>
    </source>
</evidence>
<dbReference type="InterPro" id="IPR038765">
    <property type="entry name" value="Papain-like_cys_pep_sf"/>
</dbReference>
<dbReference type="EMBL" id="OMOF01000605">
    <property type="protein sequence ID" value="SPF53196.1"/>
    <property type="molecule type" value="Genomic_DNA"/>
</dbReference>
<dbReference type="Pfam" id="PF01471">
    <property type="entry name" value="PG_binding_1"/>
    <property type="match status" value="1"/>
</dbReference>
<dbReference type="Gene3D" id="1.10.101.10">
    <property type="entry name" value="PGBD-like superfamily/PGBD"/>
    <property type="match status" value="1"/>
</dbReference>
<dbReference type="InterPro" id="IPR051202">
    <property type="entry name" value="Peptidase_C40"/>
</dbReference>
<dbReference type="InterPro" id="IPR000064">
    <property type="entry name" value="NLP_P60_dom"/>
</dbReference>
<dbReference type="GO" id="GO:0008234">
    <property type="term" value="F:cysteine-type peptidase activity"/>
    <property type="evidence" value="ECO:0007669"/>
    <property type="project" value="UniProtKB-KW"/>
</dbReference>
<dbReference type="GO" id="GO:0006508">
    <property type="term" value="P:proteolysis"/>
    <property type="evidence" value="ECO:0007669"/>
    <property type="project" value="UniProtKB-KW"/>
</dbReference>
<dbReference type="SUPFAM" id="SSF54001">
    <property type="entry name" value="Cysteine proteinases"/>
    <property type="match status" value="1"/>
</dbReference>
<dbReference type="PANTHER" id="PTHR47053">
    <property type="entry name" value="MUREIN DD-ENDOPEPTIDASE MEPH-RELATED"/>
    <property type="match status" value="1"/>
</dbReference>
<dbReference type="InterPro" id="IPR036365">
    <property type="entry name" value="PGBD-like_sf"/>
</dbReference>
<comment type="similarity">
    <text evidence="1">Belongs to the peptidase C40 family.</text>
</comment>
<feature type="signal peptide" evidence="5">
    <location>
        <begin position="1"/>
        <end position="25"/>
    </location>
</feature>
<sequence length="226" mass="24410">MTKKLTILIMLASFLVLGITQTAQASSLRDTLLKTGSTGANVVQLQTELNYLGYDVGATDGIFGTKTQSEVVAFQTRKSLSVDGIVGPITANTLNRVYSEKPPTVRANVIIATAEKYIGVPYLWGGESPTRGFDCSGFVQYVFAKNGITLPRVSYNQATVGTPISFCELQPGDLIFLSTETKGIVSHVGIYIGNDQFINASCSKGVTIYPIGPYWKSIYFGARRVL</sequence>
<dbReference type="PROSITE" id="PS51935">
    <property type="entry name" value="NLPC_P60"/>
    <property type="match status" value="1"/>
</dbReference>
<evidence type="ECO:0000256" key="1">
    <source>
        <dbReference type="ARBA" id="ARBA00007074"/>
    </source>
</evidence>
<proteinExistence type="inferred from homology"/>